<dbReference type="GO" id="GO:0005634">
    <property type="term" value="C:nucleus"/>
    <property type="evidence" value="ECO:0007669"/>
    <property type="project" value="UniProtKB-SubCell"/>
</dbReference>
<dbReference type="Gene3D" id="1.10.8.60">
    <property type="match status" value="1"/>
</dbReference>
<dbReference type="EMBL" id="CAMKVN010001412">
    <property type="protein sequence ID" value="CAI2175794.1"/>
    <property type="molecule type" value="Genomic_DNA"/>
</dbReference>
<dbReference type="Pfam" id="PF00533">
    <property type="entry name" value="BRCT"/>
    <property type="match status" value="1"/>
</dbReference>
<dbReference type="CDD" id="cd00009">
    <property type="entry name" value="AAA"/>
    <property type="match status" value="1"/>
</dbReference>
<dbReference type="Proteomes" id="UP001153678">
    <property type="component" value="Unassembled WGS sequence"/>
</dbReference>
<feature type="compositionally biased region" description="Basic and acidic residues" evidence="9">
    <location>
        <begin position="131"/>
        <end position="140"/>
    </location>
</feature>
<dbReference type="GO" id="GO:0006281">
    <property type="term" value="P:DNA repair"/>
    <property type="evidence" value="ECO:0007669"/>
    <property type="project" value="InterPro"/>
</dbReference>
<dbReference type="Gene3D" id="3.40.50.300">
    <property type="entry name" value="P-loop containing nucleotide triphosphate hydrolases"/>
    <property type="match status" value="1"/>
</dbReference>
<protein>
    <recommendedName>
        <fullName evidence="3 8">Replication factor C subunit 1</fullName>
    </recommendedName>
</protein>
<dbReference type="GO" id="GO:0003677">
    <property type="term" value="F:DNA binding"/>
    <property type="evidence" value="ECO:0007669"/>
    <property type="project" value="InterPro"/>
</dbReference>
<keyword evidence="4 8" id="KW-0235">DNA replication</keyword>
<comment type="subcellular location">
    <subcellularLocation>
        <location evidence="1 8">Nucleus</location>
    </subcellularLocation>
</comment>
<dbReference type="InterPro" id="IPR008921">
    <property type="entry name" value="DNA_pol3_clamp-load_cplx_C"/>
</dbReference>
<evidence type="ECO:0000256" key="9">
    <source>
        <dbReference type="SAM" id="MobiDB-lite"/>
    </source>
</evidence>
<dbReference type="PROSITE" id="PS50172">
    <property type="entry name" value="BRCT"/>
    <property type="match status" value="1"/>
</dbReference>
<keyword evidence="6 8" id="KW-0067">ATP-binding</keyword>
<feature type="compositionally biased region" description="Acidic residues" evidence="9">
    <location>
        <begin position="65"/>
        <end position="75"/>
    </location>
</feature>
<feature type="compositionally biased region" description="Acidic residues" evidence="9">
    <location>
        <begin position="152"/>
        <end position="163"/>
    </location>
</feature>
<dbReference type="SUPFAM" id="SSF52540">
    <property type="entry name" value="P-loop containing nucleoside triphosphate hydrolases"/>
    <property type="match status" value="1"/>
</dbReference>
<dbReference type="SMART" id="SM00382">
    <property type="entry name" value="AAA"/>
    <property type="match status" value="1"/>
</dbReference>
<comment type="similarity">
    <text evidence="2 8">Belongs to the activator 1 large subunit family.</text>
</comment>
<sequence length="828" mass="94281">MDIRKYFSAPKKRKSFEASISNDDYLPEVEPISPLPTKKTKREQKNVEKKSPSKRAIRSPASTSDDIDYLPEEEPISPLPTKKTKREQKNVKEKSPSKRVIKSSASISDDDDYLPEEEPISPLPTKKTKREQKNVEEKSPSKRAIKSSASISDDDDYLPEEEPISPLPTKKTKREQKNVEEKSPSKRVIKSPRSNKTGPMASESKETPQGEDMCFFGKTFVFTGDLNTLDREEAQDIVKRNGGRVTLQPSSRTSYVVVGQDPGPKKMEKVGQFKIPTLNEEQFLELVRTSPKKADSNVSIKKSSKSKGPITKISEAIASVTSTDSNGTQLWTEKYRPKSLRDFCGNQNLVKDMARWLSDWNEKGFKFKNKEWMPALLISGPPGIGKTSSVHLVAGLEGYEVIELNASDTRSKKTLEAAIKVATKNTSITGFFNPVNEKTSGKASVKEVQKKRTLILMDELDGMSSGDRGGIAELIQLIKKTRIPIVSICNDINSQKFKSLKSYCHEARFAKPRVEQVRSRIMTIATRENLQIRPTDVDELIRGSNSDIRQILNMISTWKINHDSIDYDDIKALNKTNERHLRKNVFEISKDFLSNDIWKSRKNTFNDKMKLYFQEHDLIPLMIFENYIKMKPHTITKFIKKFDNEDIKPDVLEKLASLEAFAKAADSMSYGDMVDKRIRGPRQEWNLMPMHGFFSTIAPASYVHGFNKGGQFGQYKFPSWLGQNSKAQKIQRQLKEIQSHVRTKVSADKGEIRESYIPTLRKALIKPLVDKKADGMSDVINIMDQYMITKEQFDTIMEFKDEQTRYNATEIASTTKSSFTRKQVLIFI</sequence>
<dbReference type="InterPro" id="IPR012178">
    <property type="entry name" value="RFC1"/>
</dbReference>
<keyword evidence="5 8" id="KW-0547">Nucleotide-binding</keyword>
<dbReference type="SUPFAM" id="SSF52113">
    <property type="entry name" value="BRCT domain"/>
    <property type="match status" value="1"/>
</dbReference>
<dbReference type="Pfam" id="PF25361">
    <property type="entry name" value="AAA_lid_RFC1"/>
    <property type="match status" value="1"/>
</dbReference>
<proteinExistence type="inferred from homology"/>
<dbReference type="GO" id="GO:0005663">
    <property type="term" value="C:DNA replication factor C complex"/>
    <property type="evidence" value="ECO:0007669"/>
    <property type="project" value="InterPro"/>
</dbReference>
<dbReference type="InterPro" id="IPR003593">
    <property type="entry name" value="AAA+_ATPase"/>
</dbReference>
<dbReference type="InterPro" id="IPR027417">
    <property type="entry name" value="P-loop_NTPase"/>
</dbReference>
<dbReference type="GO" id="GO:0005524">
    <property type="term" value="F:ATP binding"/>
    <property type="evidence" value="ECO:0007669"/>
    <property type="project" value="UniProtKB-UniRule"/>
</dbReference>
<dbReference type="FunFam" id="3.40.50.300:FF:000395">
    <property type="entry name" value="Replication factor C subunit 1"/>
    <property type="match status" value="1"/>
</dbReference>
<keyword evidence="7 8" id="KW-0539">Nucleus</keyword>
<evidence type="ECO:0000256" key="6">
    <source>
        <dbReference type="ARBA" id="ARBA00022840"/>
    </source>
</evidence>
<evidence type="ECO:0000256" key="4">
    <source>
        <dbReference type="ARBA" id="ARBA00022705"/>
    </source>
</evidence>
<evidence type="ECO:0000256" key="7">
    <source>
        <dbReference type="ARBA" id="ARBA00023242"/>
    </source>
</evidence>
<dbReference type="InterPro" id="IPR036420">
    <property type="entry name" value="BRCT_dom_sf"/>
</dbReference>
<evidence type="ECO:0000259" key="10">
    <source>
        <dbReference type="PROSITE" id="PS50172"/>
    </source>
</evidence>
<gene>
    <name evidence="11" type="ORF">FWILDA_LOCUS7270</name>
</gene>
<evidence type="ECO:0000313" key="11">
    <source>
        <dbReference type="EMBL" id="CAI2175794.1"/>
    </source>
</evidence>
<dbReference type="Pfam" id="PF08519">
    <property type="entry name" value="RFC1"/>
    <property type="match status" value="1"/>
</dbReference>
<dbReference type="PANTHER" id="PTHR23389">
    <property type="entry name" value="CHROMOSOME TRANSMISSION FIDELITY FACTOR 18"/>
    <property type="match status" value="1"/>
</dbReference>
<dbReference type="OrthoDB" id="446168at2759"/>
<evidence type="ECO:0000313" key="12">
    <source>
        <dbReference type="Proteomes" id="UP001153678"/>
    </source>
</evidence>
<comment type="caution">
    <text evidence="11">The sequence shown here is derived from an EMBL/GenBank/DDBJ whole genome shotgun (WGS) entry which is preliminary data.</text>
</comment>
<evidence type="ECO:0000256" key="2">
    <source>
        <dbReference type="ARBA" id="ARBA00006116"/>
    </source>
</evidence>
<dbReference type="GO" id="GO:0006271">
    <property type="term" value="P:DNA strand elongation involved in DNA replication"/>
    <property type="evidence" value="ECO:0007669"/>
    <property type="project" value="UniProtKB-ARBA"/>
</dbReference>
<reference evidence="11" key="1">
    <citation type="submission" date="2022-08" db="EMBL/GenBank/DDBJ databases">
        <authorList>
            <person name="Kallberg Y."/>
            <person name="Tangrot J."/>
            <person name="Rosling A."/>
        </authorList>
    </citation>
    <scope>NUCLEOTIDE SEQUENCE</scope>
    <source>
        <strain evidence="11">Wild A</strain>
    </source>
</reference>
<accession>A0A9W4SMQ1</accession>
<evidence type="ECO:0000256" key="1">
    <source>
        <dbReference type="ARBA" id="ARBA00004123"/>
    </source>
</evidence>
<dbReference type="SMART" id="SM00292">
    <property type="entry name" value="BRCT"/>
    <property type="match status" value="1"/>
</dbReference>
<dbReference type="SUPFAM" id="SSF48019">
    <property type="entry name" value="post-AAA+ oligomerization domain-like"/>
    <property type="match status" value="1"/>
</dbReference>
<dbReference type="GO" id="GO:0003689">
    <property type="term" value="F:DNA clamp loader activity"/>
    <property type="evidence" value="ECO:0007669"/>
    <property type="project" value="UniProtKB-UniRule"/>
</dbReference>
<name>A0A9W4SMQ1_9GLOM</name>
<keyword evidence="12" id="KW-1185">Reference proteome</keyword>
<dbReference type="AlphaFoldDB" id="A0A9W4SMQ1"/>
<dbReference type="CDD" id="cd18140">
    <property type="entry name" value="HLD_clamp_RFC"/>
    <property type="match status" value="1"/>
</dbReference>
<dbReference type="InterPro" id="IPR047854">
    <property type="entry name" value="RFC_lid"/>
</dbReference>
<dbReference type="Gene3D" id="3.40.50.10190">
    <property type="entry name" value="BRCT domain"/>
    <property type="match status" value="1"/>
</dbReference>
<feature type="region of interest" description="Disordered" evidence="9">
    <location>
        <begin position="1"/>
        <end position="210"/>
    </location>
</feature>
<dbReference type="PANTHER" id="PTHR23389:SF6">
    <property type="entry name" value="REPLICATION FACTOR C SUBUNIT 1"/>
    <property type="match status" value="1"/>
</dbReference>
<dbReference type="FunFam" id="1.10.8.60:FF:000021">
    <property type="entry name" value="Replication factor C subunit 1"/>
    <property type="match status" value="1"/>
</dbReference>
<evidence type="ECO:0000256" key="3">
    <source>
        <dbReference type="ARBA" id="ARBA00020401"/>
    </source>
</evidence>
<dbReference type="InterPro" id="IPR013725">
    <property type="entry name" value="DNA_replication_fac_RFC1_C"/>
</dbReference>
<dbReference type="InterPro" id="IPR001357">
    <property type="entry name" value="BRCT_dom"/>
</dbReference>
<feature type="compositionally biased region" description="Acidic residues" evidence="9">
    <location>
        <begin position="108"/>
        <end position="119"/>
    </location>
</feature>
<dbReference type="Pfam" id="PF03215">
    <property type="entry name" value="Rad17"/>
    <property type="match status" value="1"/>
</dbReference>
<feature type="compositionally biased region" description="Basic and acidic residues" evidence="9">
    <location>
        <begin position="87"/>
        <end position="96"/>
    </location>
</feature>
<dbReference type="PIRSF" id="PIRSF036578">
    <property type="entry name" value="RFC1"/>
    <property type="match status" value="1"/>
</dbReference>
<evidence type="ECO:0000256" key="8">
    <source>
        <dbReference type="PIRNR" id="PIRNR036578"/>
    </source>
</evidence>
<dbReference type="Gene3D" id="1.20.272.10">
    <property type="match status" value="1"/>
</dbReference>
<feature type="compositionally biased region" description="Basic and acidic residues" evidence="9">
    <location>
        <begin position="175"/>
        <end position="184"/>
    </location>
</feature>
<feature type="domain" description="BRCT" evidence="10">
    <location>
        <begin position="210"/>
        <end position="288"/>
    </location>
</feature>
<evidence type="ECO:0000256" key="5">
    <source>
        <dbReference type="ARBA" id="ARBA00022741"/>
    </source>
</evidence>
<organism evidence="11 12">
    <name type="scientific">Funneliformis geosporum</name>
    <dbReference type="NCBI Taxonomy" id="1117311"/>
    <lineage>
        <taxon>Eukaryota</taxon>
        <taxon>Fungi</taxon>
        <taxon>Fungi incertae sedis</taxon>
        <taxon>Mucoromycota</taxon>
        <taxon>Glomeromycotina</taxon>
        <taxon>Glomeromycetes</taxon>
        <taxon>Glomerales</taxon>
        <taxon>Glomeraceae</taxon>
        <taxon>Funneliformis</taxon>
    </lineage>
</organism>